<organism evidence="2 3">
    <name type="scientific">Pedobacter hiemivivus</name>
    <dbReference type="NCBI Taxonomy" id="2530454"/>
    <lineage>
        <taxon>Bacteria</taxon>
        <taxon>Pseudomonadati</taxon>
        <taxon>Bacteroidota</taxon>
        <taxon>Sphingobacteriia</taxon>
        <taxon>Sphingobacteriales</taxon>
        <taxon>Sphingobacteriaceae</taxon>
        <taxon>Pedobacter</taxon>
    </lineage>
</organism>
<dbReference type="AlphaFoldDB" id="A0A4R0MUX9"/>
<name>A0A4R0MUX9_9SPHI</name>
<dbReference type="SUPFAM" id="SSF52141">
    <property type="entry name" value="Uracil-DNA glycosylase-like"/>
    <property type="match status" value="1"/>
</dbReference>
<feature type="domain" description="Uracil-DNA glycosylase-like" evidence="1">
    <location>
        <begin position="9"/>
        <end position="160"/>
    </location>
</feature>
<dbReference type="Pfam" id="PF03167">
    <property type="entry name" value="UDG"/>
    <property type="match status" value="1"/>
</dbReference>
<comment type="caution">
    <text evidence="2">The sequence shown here is derived from an EMBL/GenBank/DDBJ whole genome shotgun (WGS) entry which is preliminary data.</text>
</comment>
<gene>
    <name evidence="2" type="ORF">EZ444_19840</name>
</gene>
<dbReference type="Gene3D" id="3.40.470.10">
    <property type="entry name" value="Uracil-DNA glycosylase-like domain"/>
    <property type="match status" value="1"/>
</dbReference>
<dbReference type="RefSeq" id="WP_131610893.1">
    <property type="nucleotide sequence ID" value="NZ_SJSM01000016.1"/>
</dbReference>
<proteinExistence type="predicted"/>
<dbReference type="SMART" id="SM00987">
    <property type="entry name" value="UreE_C"/>
    <property type="match status" value="1"/>
</dbReference>
<dbReference type="GO" id="GO:0033958">
    <property type="term" value="F:DNA-deoxyinosine glycosylase activity"/>
    <property type="evidence" value="ECO:0007669"/>
    <property type="project" value="UniProtKB-EC"/>
</dbReference>
<dbReference type="EC" id="3.2.2.15" evidence="2"/>
<keyword evidence="3" id="KW-1185">Reference proteome</keyword>
<keyword evidence="2" id="KW-0326">Glycosidase</keyword>
<dbReference type="Proteomes" id="UP000291117">
    <property type="component" value="Unassembled WGS sequence"/>
</dbReference>
<reference evidence="2 3" key="1">
    <citation type="submission" date="2019-02" db="EMBL/GenBank/DDBJ databases">
        <title>Pedobacter sp. RP-3-8 sp. nov., isolated from Arctic soil.</title>
        <authorList>
            <person name="Dahal R.H."/>
        </authorList>
    </citation>
    <scope>NUCLEOTIDE SEQUENCE [LARGE SCALE GENOMIC DNA]</scope>
    <source>
        <strain evidence="2 3">RP-3-8</strain>
    </source>
</reference>
<dbReference type="InterPro" id="IPR026353">
    <property type="entry name" value="Hypoxan-DNA_Glyclase"/>
</dbReference>
<evidence type="ECO:0000313" key="3">
    <source>
        <dbReference type="Proteomes" id="UP000291117"/>
    </source>
</evidence>
<keyword evidence="2" id="KW-0378">Hydrolase</keyword>
<dbReference type="InterPro" id="IPR005122">
    <property type="entry name" value="Uracil-DNA_glycosylase-like"/>
</dbReference>
<dbReference type="NCBIfam" id="TIGR04274">
    <property type="entry name" value="hypoxanDNAglyco"/>
    <property type="match status" value="1"/>
</dbReference>
<protein>
    <submittedName>
        <fullName evidence="2">DNA-deoxyinosine glycosylase</fullName>
        <ecNumber evidence="2">3.2.2.15</ecNumber>
    </submittedName>
</protein>
<dbReference type="OrthoDB" id="9799921at2"/>
<dbReference type="EMBL" id="SJSM01000016">
    <property type="protein sequence ID" value="TCC90971.1"/>
    <property type="molecule type" value="Genomic_DNA"/>
</dbReference>
<dbReference type="SMART" id="SM00986">
    <property type="entry name" value="UDG"/>
    <property type="match status" value="1"/>
</dbReference>
<evidence type="ECO:0000259" key="1">
    <source>
        <dbReference type="SMART" id="SM00986"/>
    </source>
</evidence>
<sequence>MSNLKLAFPPIVNKNSRILILGTMPGEKSLKLQQYYGHAGNHFWKIIFTLFDQPFSKDYEIRKQLLLDNGIALWDVLKTCECKGSSDNNILNEEANDFQLFYNSYPEIKTVFFGSQKAEAFYSRYVLKSPNKSYYTLPSPSSANTWKTFEQKLADWKLIKHS</sequence>
<evidence type="ECO:0000313" key="2">
    <source>
        <dbReference type="EMBL" id="TCC90971.1"/>
    </source>
</evidence>
<accession>A0A4R0MUX9</accession>
<dbReference type="InterPro" id="IPR036895">
    <property type="entry name" value="Uracil-DNA_glycosylase-like_sf"/>
</dbReference>
<dbReference type="CDD" id="cd10032">
    <property type="entry name" value="UDG-F6_HDG"/>
    <property type="match status" value="1"/>
</dbReference>